<evidence type="ECO:0000256" key="2">
    <source>
        <dbReference type="ARBA" id="ARBA00035032"/>
    </source>
</evidence>
<dbReference type="RefSeq" id="WP_038066338.1">
    <property type="nucleotide sequence ID" value="NZ_JPSL02000040.1"/>
</dbReference>
<keyword evidence="5" id="KW-1185">Reference proteome</keyword>
<dbReference type="SMR" id="A0A0A2WSK8"/>
<dbReference type="Proteomes" id="UP000030364">
    <property type="component" value="Unassembled WGS sequence"/>
</dbReference>
<evidence type="ECO:0000313" key="4">
    <source>
        <dbReference type="EMBL" id="KGQ21285.1"/>
    </source>
</evidence>
<dbReference type="InterPro" id="IPR012337">
    <property type="entry name" value="RNaseH-like_sf"/>
</dbReference>
<comment type="similarity">
    <text evidence="1">Belongs to the argonaute family. Long pAgo subfamily.</text>
</comment>
<evidence type="ECO:0000259" key="3">
    <source>
        <dbReference type="SMART" id="SM00950"/>
    </source>
</evidence>
<feature type="domain" description="Piwi" evidence="3">
    <location>
        <begin position="413"/>
        <end position="681"/>
    </location>
</feature>
<dbReference type="InterPro" id="IPR036397">
    <property type="entry name" value="RNaseH_sf"/>
</dbReference>
<reference evidence="4 5" key="1">
    <citation type="journal article" date="2015" name="Genome Announc.">
        <title>Draft Genome Sequence of the Thermophile Thermus filiformis ATCC 43280, Producer of Carotenoid-(Di)glucoside-Branched Fatty Acid (Di)esters and Source of Hyperthermostable Enzymes of Biotechnological Interest.</title>
        <authorList>
            <person name="Mandelli F."/>
            <person name="Oliveira Ramires B."/>
            <person name="Couger M.B."/>
            <person name="Paixao D.A."/>
            <person name="Camilo C.M."/>
            <person name="Polikarpov I."/>
            <person name="Prade R."/>
            <person name="Riano-Pachon D.M."/>
            <person name="Squina F.M."/>
        </authorList>
    </citation>
    <scope>NUCLEOTIDE SEQUENCE [LARGE SCALE GENOMIC DNA]</scope>
    <source>
        <strain evidence="4 5">ATCC 43280</strain>
    </source>
</reference>
<evidence type="ECO:0000313" key="5">
    <source>
        <dbReference type="Proteomes" id="UP000030364"/>
    </source>
</evidence>
<proteinExistence type="inferred from homology"/>
<dbReference type="InterPro" id="IPR054763">
    <property type="entry name" value="Ago_mid"/>
</dbReference>
<dbReference type="SUPFAM" id="SSF53098">
    <property type="entry name" value="Ribonuclease H-like"/>
    <property type="match status" value="1"/>
</dbReference>
<dbReference type="SMART" id="SM00950">
    <property type="entry name" value="Piwi"/>
    <property type="match status" value="1"/>
</dbReference>
<evidence type="ECO:0000256" key="1">
    <source>
        <dbReference type="ARBA" id="ARBA00035012"/>
    </source>
</evidence>
<dbReference type="InterPro" id="IPR003165">
    <property type="entry name" value="Piwi"/>
</dbReference>
<dbReference type="STRING" id="276.THFILI_11905"/>
<gene>
    <name evidence="4" type="ORF">THFILI_11905</name>
</gene>
<dbReference type="InterPro" id="IPR040895">
    <property type="entry name" value="Ago_PAZ"/>
</dbReference>
<dbReference type="Pfam" id="PF22474">
    <property type="entry name" value="Ago_Mid"/>
    <property type="match status" value="1"/>
</dbReference>
<dbReference type="Gene3D" id="3.40.50.2300">
    <property type="match status" value="1"/>
</dbReference>
<name>A0A0A2WSK8_THEFI</name>
<protein>
    <recommendedName>
        <fullName evidence="2">Protein argonaute</fullName>
    </recommendedName>
</protein>
<dbReference type="OrthoDB" id="29144at2"/>
<dbReference type="EMBL" id="JPSL02000040">
    <property type="protein sequence ID" value="KGQ21285.1"/>
    <property type="molecule type" value="Genomic_DNA"/>
</dbReference>
<accession>A0A0A2WSK8</accession>
<dbReference type="Gene3D" id="3.30.420.10">
    <property type="entry name" value="Ribonuclease H-like superfamily/Ribonuclease H"/>
    <property type="match status" value="1"/>
</dbReference>
<sequence>MNRSKQIGSKVPVYLNRFPLRPLSPDELRPRLFRPELSPPPDREEAHPLLAQVARQLGVPAIPWQGAFLLTWEEPKRMQGEVRRGERVYAFSLEAQGRAELDPARPQDREALSRLASRRLEERLARLRLRRDMQDMNVEERRIYRKEVASGPGWRFLQGAELDLLVDQKGRLVLEVDLFHRILPSLTLEAWLREGYPLPRRARNAYGGPRRVWDVVRLGEEAPEAVLLPGGKNLLDYHRERGRLEGEAGQVVWVQDPRRPREEVPHLTGLLLPVLSLEEVHDLGEVPRLQIPPGERLEGARRTARWVAKHLNLGAPPSLEPLMDQALRLPLPSLVAAGKRRVKKPADALEVGPFRSRPAKVALLRLDGGRGWPPFLERRLERLGLETGTLEADLQDELALRRKLSALREAGFSALLVLTPPLSWEVRNRLKALCLKEGLPTQLLNTPLKEAKEEEHRLANALLGLLVKAGFQLLALEGEYPAELVVGFDAGGQNSFRFGGAACAVGQDGSLLTWALPEAQPGERIPEEVVWDLLQEALLAFSPEGRLSRKVLLLRDGKVPPGEFARALEELRRRGVAYDLLSVRKSGGGRLYPVRGRLADGLFLPLEEETFLLLTVHREGRGTPRPLKLVREEGNTPLVDLALQIYHLTRLYPASGFLFPRLPAPLHLADRLVREVGRLGVRHLKEVPRDRLFFV</sequence>
<comment type="caution">
    <text evidence="4">The sequence shown here is derived from an EMBL/GenBank/DDBJ whole genome shotgun (WGS) entry which is preliminary data.</text>
</comment>
<dbReference type="AlphaFoldDB" id="A0A0A2WSK8"/>
<dbReference type="GO" id="GO:0003676">
    <property type="term" value="F:nucleic acid binding"/>
    <property type="evidence" value="ECO:0007669"/>
    <property type="project" value="InterPro"/>
</dbReference>
<dbReference type="Gene3D" id="3.30.530.60">
    <property type="match status" value="2"/>
</dbReference>
<dbReference type="PATRIC" id="fig|276.5.peg.1905"/>
<dbReference type="Pfam" id="PF18309">
    <property type="entry name" value="PAZ_3"/>
    <property type="match status" value="1"/>
</dbReference>
<organism evidence="4 5">
    <name type="scientific">Thermus filiformis</name>
    <dbReference type="NCBI Taxonomy" id="276"/>
    <lineage>
        <taxon>Bacteria</taxon>
        <taxon>Thermotogati</taxon>
        <taxon>Deinococcota</taxon>
        <taxon>Deinococci</taxon>
        <taxon>Thermales</taxon>
        <taxon>Thermaceae</taxon>
        <taxon>Thermus</taxon>
    </lineage>
</organism>